<dbReference type="PROSITE" id="PS51419">
    <property type="entry name" value="RAB"/>
    <property type="match status" value="1"/>
</dbReference>
<organism evidence="3 4">
    <name type="scientific">Pinctada imbricata</name>
    <name type="common">Atlantic pearl-oyster</name>
    <name type="synonym">Pinctada martensii</name>
    <dbReference type="NCBI Taxonomy" id="66713"/>
    <lineage>
        <taxon>Eukaryota</taxon>
        <taxon>Metazoa</taxon>
        <taxon>Spiralia</taxon>
        <taxon>Lophotrochozoa</taxon>
        <taxon>Mollusca</taxon>
        <taxon>Bivalvia</taxon>
        <taxon>Autobranchia</taxon>
        <taxon>Pteriomorphia</taxon>
        <taxon>Pterioida</taxon>
        <taxon>Pterioidea</taxon>
        <taxon>Pteriidae</taxon>
        <taxon>Pinctada</taxon>
    </lineage>
</organism>
<accession>A0AA89BKB4</accession>
<dbReference type="Gene3D" id="3.40.50.300">
    <property type="entry name" value="P-loop containing nucleotide triphosphate hydrolases"/>
    <property type="match status" value="1"/>
</dbReference>
<dbReference type="InterPro" id="IPR051641">
    <property type="entry name" value="RGK_GTP-binding_reg"/>
</dbReference>
<dbReference type="PANTHER" id="PTHR45775:SF6">
    <property type="entry name" value="RAD, GEM_KIR FAMILY MEMBER 2, ISOFORM C"/>
    <property type="match status" value="1"/>
</dbReference>
<proteinExistence type="inferred from homology"/>
<gene>
    <name evidence="3" type="ORF">FSP39_006457</name>
</gene>
<dbReference type="InterPro" id="IPR001806">
    <property type="entry name" value="Small_GTPase"/>
</dbReference>
<dbReference type="PROSITE" id="PS51421">
    <property type="entry name" value="RAS"/>
    <property type="match status" value="1"/>
</dbReference>
<keyword evidence="4" id="KW-1185">Reference proteome</keyword>
<dbReference type="Pfam" id="PF00071">
    <property type="entry name" value="Ras"/>
    <property type="match status" value="1"/>
</dbReference>
<dbReference type="AlphaFoldDB" id="A0AA89BKB4"/>
<dbReference type="SMART" id="SM00175">
    <property type="entry name" value="RAB"/>
    <property type="match status" value="1"/>
</dbReference>
<dbReference type="GO" id="GO:0005525">
    <property type="term" value="F:GTP binding"/>
    <property type="evidence" value="ECO:0007669"/>
    <property type="project" value="InterPro"/>
</dbReference>
<comment type="similarity">
    <text evidence="1">Belongs to the small GTPase superfamily. RGK family.</text>
</comment>
<dbReference type="InterPro" id="IPR027417">
    <property type="entry name" value="P-loop_NTPase"/>
</dbReference>
<name>A0AA89BKB4_PINIB</name>
<dbReference type="Proteomes" id="UP001186944">
    <property type="component" value="Unassembled WGS sequence"/>
</dbReference>
<comment type="caution">
    <text evidence="3">The sequence shown here is derived from an EMBL/GenBank/DDBJ whole genome shotgun (WGS) entry which is preliminary data.</text>
</comment>
<sequence>YVIVYSVDDRATFDRAVDLLYNIRKERKSGNAIILVGNKCELARARNISLEEAKSVATTYDCKFIETSTVLNHNVDQLLVGILTQIRLKEKQRERKGKIEHLHGCVAKSKQLLNKFFGKEGLSKSCENLYTL</sequence>
<feature type="non-terminal residue" evidence="3">
    <location>
        <position position="1"/>
    </location>
</feature>
<dbReference type="SUPFAM" id="SSF52540">
    <property type="entry name" value="P-loop containing nucleoside triphosphate hydrolases"/>
    <property type="match status" value="1"/>
</dbReference>
<keyword evidence="2" id="KW-0597">Phosphoprotein</keyword>
<dbReference type="GO" id="GO:0003924">
    <property type="term" value="F:GTPase activity"/>
    <property type="evidence" value="ECO:0007669"/>
    <property type="project" value="InterPro"/>
</dbReference>
<evidence type="ECO:0000256" key="1">
    <source>
        <dbReference type="ARBA" id="ARBA00008846"/>
    </source>
</evidence>
<dbReference type="PANTHER" id="PTHR45775">
    <property type="entry name" value="RAD, GEM/KIR FAMILY MEMBER 2, ISOFORM C"/>
    <property type="match status" value="1"/>
</dbReference>
<evidence type="ECO:0000256" key="2">
    <source>
        <dbReference type="ARBA" id="ARBA00022553"/>
    </source>
</evidence>
<protein>
    <submittedName>
        <fullName evidence="3">Uncharacterized protein</fullName>
    </submittedName>
</protein>
<dbReference type="SMART" id="SM00173">
    <property type="entry name" value="RAS"/>
    <property type="match status" value="1"/>
</dbReference>
<dbReference type="GO" id="GO:0005246">
    <property type="term" value="F:calcium channel regulator activity"/>
    <property type="evidence" value="ECO:0007669"/>
    <property type="project" value="TreeGrafter"/>
</dbReference>
<evidence type="ECO:0000313" key="3">
    <source>
        <dbReference type="EMBL" id="KAK3085633.1"/>
    </source>
</evidence>
<dbReference type="EMBL" id="VSWD01000012">
    <property type="protein sequence ID" value="KAK3085633.1"/>
    <property type="molecule type" value="Genomic_DNA"/>
</dbReference>
<reference evidence="3" key="1">
    <citation type="submission" date="2019-08" db="EMBL/GenBank/DDBJ databases">
        <title>The improved chromosome-level genome for the pearl oyster Pinctada fucata martensii using PacBio sequencing and Hi-C.</title>
        <authorList>
            <person name="Zheng Z."/>
        </authorList>
    </citation>
    <scope>NUCLEOTIDE SEQUENCE</scope>
    <source>
        <strain evidence="3">ZZ-2019</strain>
        <tissue evidence="3">Adductor muscle</tissue>
    </source>
</reference>
<evidence type="ECO:0000313" key="4">
    <source>
        <dbReference type="Proteomes" id="UP001186944"/>
    </source>
</evidence>
<dbReference type="PRINTS" id="PR00449">
    <property type="entry name" value="RASTRNSFRMNG"/>
</dbReference>
<dbReference type="GO" id="GO:0005886">
    <property type="term" value="C:plasma membrane"/>
    <property type="evidence" value="ECO:0007669"/>
    <property type="project" value="TreeGrafter"/>
</dbReference>